<gene>
    <name evidence="3" type="ORF">E5167_07360</name>
</gene>
<protein>
    <submittedName>
        <fullName evidence="3">Uncharacterized protein</fullName>
    </submittedName>
</protein>
<dbReference type="AlphaFoldDB" id="A0A4U0EWU3"/>
<organism evidence="3 4">
    <name type="scientific">Pontimicrobium aquaticum</name>
    <dbReference type="NCBI Taxonomy" id="2565367"/>
    <lineage>
        <taxon>Bacteria</taxon>
        <taxon>Pseudomonadati</taxon>
        <taxon>Bacteroidota</taxon>
        <taxon>Flavobacteriia</taxon>
        <taxon>Flavobacteriales</taxon>
        <taxon>Flavobacteriaceae</taxon>
        <taxon>Pontimicrobium</taxon>
    </lineage>
</organism>
<evidence type="ECO:0000313" key="3">
    <source>
        <dbReference type="EMBL" id="TJY36471.1"/>
    </source>
</evidence>
<dbReference type="Proteomes" id="UP000307657">
    <property type="component" value="Unassembled WGS sequence"/>
</dbReference>
<sequence length="333" mass="38515">MTNSGIILTLAYPETIVMVADEWYSPYMRYFGIGTKNYVRAGHAALVLIDKTTGVLEYHDFGRYITPIPNGRVRGRDTDHELNFPIKAIIQDDAIKNLNEILEFLSTHPKLTHGDGKLIASVCKAVDYDKARSHITRMQNRHFIRYAAFVKDGCNCARFVTDSLIASVTNYKIKKRLKQSKWFTPSTIGSVVIADTEDCVYEVSKQGDISNYQSSVKKDNRRYFLDRLKDYSPNFIGTLEPKHVDIKSHHAQWLEGIAAGAWFEIHVTDVVHEYRFKRVSPYGNIDVDGLYKVNKECFKYEDDYSFVHYSNCAFYHIKQQETIYRFDLIKRLS</sequence>
<dbReference type="Pfam" id="PF25218">
    <property type="entry name" value="TseH"/>
    <property type="match status" value="1"/>
</dbReference>
<dbReference type="OrthoDB" id="695573at2"/>
<name>A0A4U0EWU3_9FLAO</name>
<dbReference type="Pfam" id="PF20405">
    <property type="entry name" value="DUF6695"/>
    <property type="match status" value="1"/>
</dbReference>
<feature type="domain" description="Type VI secretion system effector TseH-like" evidence="2">
    <location>
        <begin position="7"/>
        <end position="173"/>
    </location>
</feature>
<comment type="caution">
    <text evidence="3">The sequence shown here is derived from an EMBL/GenBank/DDBJ whole genome shotgun (WGS) entry which is preliminary data.</text>
</comment>
<dbReference type="InterPro" id="IPR057382">
    <property type="entry name" value="TseH"/>
</dbReference>
<accession>A0A4U0EWU3</accession>
<reference evidence="3 4" key="1">
    <citation type="submission" date="2019-04" db="EMBL/GenBank/DDBJ databases">
        <title>Lacinutrix sp. nov., isolated from marine water.</title>
        <authorList>
            <person name="Kim W."/>
        </authorList>
    </citation>
    <scope>NUCLEOTIDE SEQUENCE [LARGE SCALE GENOMIC DNA]</scope>
    <source>
        <strain evidence="3 4">CAU 1491</strain>
    </source>
</reference>
<evidence type="ECO:0000259" key="1">
    <source>
        <dbReference type="Pfam" id="PF20405"/>
    </source>
</evidence>
<dbReference type="InterPro" id="IPR046517">
    <property type="entry name" value="DUF6695"/>
</dbReference>
<feature type="domain" description="DUF6695" evidence="1">
    <location>
        <begin position="251"/>
        <end position="328"/>
    </location>
</feature>
<evidence type="ECO:0000259" key="2">
    <source>
        <dbReference type="Pfam" id="PF25218"/>
    </source>
</evidence>
<proteinExistence type="predicted"/>
<evidence type="ECO:0000313" key="4">
    <source>
        <dbReference type="Proteomes" id="UP000307657"/>
    </source>
</evidence>
<dbReference type="RefSeq" id="WP_136842624.1">
    <property type="nucleotide sequence ID" value="NZ_SUPL01000003.1"/>
</dbReference>
<dbReference type="EMBL" id="SUPL01000003">
    <property type="protein sequence ID" value="TJY36471.1"/>
    <property type="molecule type" value="Genomic_DNA"/>
</dbReference>
<keyword evidence="4" id="KW-1185">Reference proteome</keyword>